<dbReference type="RefSeq" id="WP_302049474.1">
    <property type="nucleotide sequence ID" value="NZ_JAMJEV010000015.1"/>
</dbReference>
<keyword evidence="2" id="KW-1133">Transmembrane helix</keyword>
<keyword evidence="2" id="KW-0812">Transmembrane</keyword>
<dbReference type="PRINTS" id="PR01438">
    <property type="entry name" value="UNVRSLSTRESS"/>
</dbReference>
<dbReference type="InterPro" id="IPR006016">
    <property type="entry name" value="UspA"/>
</dbReference>
<dbReference type="SUPFAM" id="SSF52402">
    <property type="entry name" value="Adenine nucleotide alpha hydrolases-like"/>
    <property type="match status" value="1"/>
</dbReference>
<name>A0ABT8QTC7_9FIRM</name>
<dbReference type="CDD" id="cd00293">
    <property type="entry name" value="USP-like"/>
    <property type="match status" value="1"/>
</dbReference>
<evidence type="ECO:0000256" key="2">
    <source>
        <dbReference type="SAM" id="Phobius"/>
    </source>
</evidence>
<dbReference type="EMBL" id="JAMJEV010000015">
    <property type="protein sequence ID" value="MDO0824602.1"/>
    <property type="molecule type" value="Genomic_DNA"/>
</dbReference>
<proteinExistence type="inferred from homology"/>
<evidence type="ECO:0000313" key="4">
    <source>
        <dbReference type="EMBL" id="MDO0824602.1"/>
    </source>
</evidence>
<evidence type="ECO:0000259" key="3">
    <source>
        <dbReference type="Pfam" id="PF00582"/>
    </source>
</evidence>
<dbReference type="Pfam" id="PF00582">
    <property type="entry name" value="Usp"/>
    <property type="match status" value="1"/>
</dbReference>
<comment type="caution">
    <text evidence="4">The sequence shown here is derived from an EMBL/GenBank/DDBJ whole genome shotgun (WGS) entry which is preliminary data.</text>
</comment>
<feature type="transmembrane region" description="Helical" evidence="2">
    <location>
        <begin position="17"/>
        <end position="40"/>
    </location>
</feature>
<accession>A0ABT8QTC7</accession>
<dbReference type="Proteomes" id="UP001176021">
    <property type="component" value="Unassembled WGS sequence"/>
</dbReference>
<keyword evidence="2" id="KW-0472">Membrane</keyword>
<dbReference type="Gene3D" id="3.40.50.620">
    <property type="entry name" value="HUPs"/>
    <property type="match status" value="1"/>
</dbReference>
<evidence type="ECO:0000256" key="1">
    <source>
        <dbReference type="ARBA" id="ARBA00008791"/>
    </source>
</evidence>
<comment type="similarity">
    <text evidence="1">Belongs to the universal stress protein A family.</text>
</comment>
<gene>
    <name evidence="4" type="ORF">M8H41_17335</name>
</gene>
<reference evidence="4" key="1">
    <citation type="submission" date="2022-05" db="EMBL/GenBank/DDBJ databases">
        <title>Expanded diversity of anoxic marine methylotrophy in a Black Sea sulfate reducing microorganism.</title>
        <authorList>
            <person name="Fischer P.Q."/>
            <person name="Stams A.J.M."/>
            <person name="Villanueva L."/>
            <person name="Sousa D.Z."/>
        </authorList>
    </citation>
    <scope>NUCLEOTIDE SEQUENCE</scope>
    <source>
        <strain evidence="4">P130</strain>
    </source>
</reference>
<organism evidence="4 5">
    <name type="scientific">Desulfosporosinus nitroreducens</name>
    <dbReference type="NCBI Taxonomy" id="2018668"/>
    <lineage>
        <taxon>Bacteria</taxon>
        <taxon>Bacillati</taxon>
        <taxon>Bacillota</taxon>
        <taxon>Clostridia</taxon>
        <taxon>Eubacteriales</taxon>
        <taxon>Desulfitobacteriaceae</taxon>
        <taxon>Desulfosporosinus</taxon>
    </lineage>
</organism>
<sequence>MNEAKFKVLLYLDESQFAYFGVIYSAILMVNIPNMHLTVVRLKESNNGSMESENNWLNSGPIYQNLDWMQDVMDIFKSRAVDVHHQVIYCNPNIPDTVEALLEYVRKKSIELIVMGSGELRTIKGLIFGSLASSLQDRSPIPVLMVKSLPQDLLDIYRSKPILKIVQK</sequence>
<feature type="domain" description="UspA" evidence="3">
    <location>
        <begin position="96"/>
        <end position="147"/>
    </location>
</feature>
<protein>
    <submittedName>
        <fullName evidence="4">Universal stress protein</fullName>
    </submittedName>
</protein>
<keyword evidence="5" id="KW-1185">Reference proteome</keyword>
<dbReference type="InterPro" id="IPR014729">
    <property type="entry name" value="Rossmann-like_a/b/a_fold"/>
</dbReference>
<dbReference type="InterPro" id="IPR006015">
    <property type="entry name" value="Universal_stress_UspA"/>
</dbReference>
<evidence type="ECO:0000313" key="5">
    <source>
        <dbReference type="Proteomes" id="UP001176021"/>
    </source>
</evidence>